<reference evidence="1 2" key="1">
    <citation type="submission" date="2016-07" db="EMBL/GenBank/DDBJ databases">
        <title>Pervasive Adenine N6-methylation of Active Genes in Fungi.</title>
        <authorList>
            <consortium name="DOE Joint Genome Institute"/>
            <person name="Mondo S.J."/>
            <person name="Dannebaum R.O."/>
            <person name="Kuo R.C."/>
            <person name="Labutti K."/>
            <person name="Haridas S."/>
            <person name="Kuo A."/>
            <person name="Salamov A."/>
            <person name="Ahrendt S.R."/>
            <person name="Lipzen A."/>
            <person name="Sullivan W."/>
            <person name="Andreopoulos W.B."/>
            <person name="Clum A."/>
            <person name="Lindquist E."/>
            <person name="Daum C."/>
            <person name="Ramamoorthy G.K."/>
            <person name="Gryganskyi A."/>
            <person name="Culley D."/>
            <person name="Magnuson J.K."/>
            <person name="James T.Y."/>
            <person name="O'Malley M.A."/>
            <person name="Stajich J.E."/>
            <person name="Spatafora J.W."/>
            <person name="Visel A."/>
            <person name="Grigoriev I.V."/>
        </authorList>
    </citation>
    <scope>NUCLEOTIDE SEQUENCE [LARGE SCALE GENOMIC DNA]</scope>
    <source>
        <strain evidence="1 2">ATCC 12442</strain>
    </source>
</reference>
<protein>
    <recommendedName>
        <fullName evidence="3">F-box domain-containing protein</fullName>
    </recommendedName>
</protein>
<evidence type="ECO:0000313" key="1">
    <source>
        <dbReference type="EMBL" id="ORX67964.1"/>
    </source>
</evidence>
<comment type="caution">
    <text evidence="1">The sequence shown here is derived from an EMBL/GenBank/DDBJ whole genome shotgun (WGS) entry which is preliminary data.</text>
</comment>
<name>A0A1Y1W473_9FUNG</name>
<dbReference type="EMBL" id="MCFD01000011">
    <property type="protein sequence ID" value="ORX67964.1"/>
    <property type="molecule type" value="Genomic_DNA"/>
</dbReference>
<dbReference type="GeneID" id="63804816"/>
<dbReference type="AlphaFoldDB" id="A0A1Y1W473"/>
<proteinExistence type="predicted"/>
<sequence>MDMTIPVDFTALAGGYIAEQVLSKVILRERENGHRYHAYQKLYSYALVCRAWFKITAPLMYERAFIYCTTRKIDEPEKTPNRHYEWHSNLGQIIRAGMQDQVKEFRIECEQFSRIFTNCPDLFGKLGMPDTPFVNVTKLWFGGTCHYGAGMEDLFIIPTTRYFVKMFPNVTIVANNRFFDRGKMFDHVMDRIQHQFHNKITNYRIEMDSPRRIPLYFPPNVTKLTLQAEILVGYHNRMDFPQIPAAGLRYLNMRNVRTNFNWDIFKSDVPGEIRFTNLEEIHISTDYHPNPISIFSGHDLLTFPKLRIVRTLNILQVYSDMFKLFLHSPIESLQLSEKVAQLNWINPEIYYMAKHISIHPMYDYTENVDDATSMLMPVLDTPSLVTHASLRMTLREIRLPQSTAWVHLRRLVVTVDKFIVSEAENLISYLPVLEYLRVKYDPPQYQVPHRQARIDEHECPPYDPDRVIHPALQMFEIQTVHDWLNEGDRDRLRYFVRHIPTLIKINVPPEFGRILIQEFAEEGREIMLYQHEKN</sequence>
<dbReference type="OrthoDB" id="10314408at2759"/>
<evidence type="ECO:0000313" key="2">
    <source>
        <dbReference type="Proteomes" id="UP000193922"/>
    </source>
</evidence>
<dbReference type="Proteomes" id="UP000193922">
    <property type="component" value="Unassembled WGS sequence"/>
</dbReference>
<gene>
    <name evidence="1" type="ORF">DL89DRAFT_269125</name>
</gene>
<organism evidence="1 2">
    <name type="scientific">Linderina pennispora</name>
    <dbReference type="NCBI Taxonomy" id="61395"/>
    <lineage>
        <taxon>Eukaryota</taxon>
        <taxon>Fungi</taxon>
        <taxon>Fungi incertae sedis</taxon>
        <taxon>Zoopagomycota</taxon>
        <taxon>Kickxellomycotina</taxon>
        <taxon>Kickxellomycetes</taxon>
        <taxon>Kickxellales</taxon>
        <taxon>Kickxellaceae</taxon>
        <taxon>Linderina</taxon>
    </lineage>
</organism>
<keyword evidence="2" id="KW-1185">Reference proteome</keyword>
<dbReference type="RefSeq" id="XP_040741810.1">
    <property type="nucleotide sequence ID" value="XM_040888168.1"/>
</dbReference>
<accession>A0A1Y1W473</accession>
<evidence type="ECO:0008006" key="3">
    <source>
        <dbReference type="Google" id="ProtNLM"/>
    </source>
</evidence>